<feature type="compositionally biased region" description="Low complexity" evidence="8">
    <location>
        <begin position="173"/>
        <end position="185"/>
    </location>
</feature>
<feature type="compositionally biased region" description="Basic and acidic residues" evidence="8">
    <location>
        <begin position="1"/>
        <end position="10"/>
    </location>
</feature>
<evidence type="ECO:0000256" key="1">
    <source>
        <dbReference type="ARBA" id="ARBA00004123"/>
    </source>
</evidence>
<reference evidence="11" key="1">
    <citation type="submission" date="2025-08" db="UniProtKB">
        <authorList>
            <consortium name="RefSeq"/>
        </authorList>
    </citation>
    <scope>IDENTIFICATION</scope>
</reference>
<dbReference type="Pfam" id="PF00170">
    <property type="entry name" value="bZIP_1"/>
    <property type="match status" value="1"/>
</dbReference>
<dbReference type="PROSITE" id="PS50217">
    <property type="entry name" value="BZIP"/>
    <property type="match status" value="1"/>
</dbReference>
<proteinExistence type="predicted"/>
<dbReference type="SMART" id="SM00338">
    <property type="entry name" value="BRLZ"/>
    <property type="match status" value="1"/>
</dbReference>
<evidence type="ECO:0000256" key="7">
    <source>
        <dbReference type="SAM" id="Coils"/>
    </source>
</evidence>
<dbReference type="GO" id="GO:0045893">
    <property type="term" value="P:positive regulation of DNA-templated transcription"/>
    <property type="evidence" value="ECO:0007669"/>
    <property type="project" value="InterPro"/>
</dbReference>
<keyword evidence="6" id="KW-0539">Nucleus</keyword>
<evidence type="ECO:0000256" key="8">
    <source>
        <dbReference type="SAM" id="MobiDB-lite"/>
    </source>
</evidence>
<feature type="domain" description="BZIP" evidence="9">
    <location>
        <begin position="238"/>
        <end position="288"/>
    </location>
</feature>
<keyword evidence="2" id="KW-0938">Abscisic acid signaling pathway</keyword>
<evidence type="ECO:0000259" key="9">
    <source>
        <dbReference type="PROSITE" id="PS50217"/>
    </source>
</evidence>
<sequence length="309" mass="33575">MWSSENDKHNSSSRNNNNNSGHGSSSRIVSSSSTRSSPSSTSSILPQTPRRTMEEVWKDISPATLHQEKPLAPLMETTQSHPHHHNHHHHRHLHLHRAHPTASPSFRTMILQDFLSGPCSTVSPAAAAMEHIPLPPSSPPLPPTTLSLNSGLELRCLSGGGGAGGGGGGGSLLGNARSRSCSNSNESRDNGQAHKNGHGGSFMPSYFSDAVIGPPSPAGFFSFCAKKRMMPEGPVIDGDRRYKRMIKNRESAARSRARKQAYTNELELEVAHLLEENAKLKKQHEELRMAMADQLPNRNALQRSSSSPF</sequence>
<dbReference type="CDD" id="cd14707">
    <property type="entry name" value="bZIP_plant_BZIP46"/>
    <property type="match status" value="1"/>
</dbReference>
<dbReference type="Proteomes" id="UP000504607">
    <property type="component" value="Chromosome 11"/>
</dbReference>
<evidence type="ECO:0000256" key="2">
    <source>
        <dbReference type="ARBA" id="ARBA00022682"/>
    </source>
</evidence>
<keyword evidence="7" id="KW-0175">Coiled coil</keyword>
<feature type="compositionally biased region" description="Low complexity" evidence="8">
    <location>
        <begin position="12"/>
        <end position="44"/>
    </location>
</feature>
<evidence type="ECO:0000313" key="11">
    <source>
        <dbReference type="RefSeq" id="XP_010934103.1"/>
    </source>
</evidence>
<dbReference type="GO" id="GO:0009738">
    <property type="term" value="P:abscisic acid-activated signaling pathway"/>
    <property type="evidence" value="ECO:0007669"/>
    <property type="project" value="UniProtKB-KW"/>
</dbReference>
<evidence type="ECO:0000313" key="10">
    <source>
        <dbReference type="Proteomes" id="UP000504607"/>
    </source>
</evidence>
<dbReference type="InterPro" id="IPR046347">
    <property type="entry name" value="bZIP_sf"/>
</dbReference>
<evidence type="ECO:0000256" key="5">
    <source>
        <dbReference type="ARBA" id="ARBA00023163"/>
    </source>
</evidence>
<dbReference type="OrthoDB" id="644067at2759"/>
<feature type="region of interest" description="Disordered" evidence="8">
    <location>
        <begin position="1"/>
        <end position="51"/>
    </location>
</feature>
<protein>
    <submittedName>
        <fullName evidence="11">Protein FD</fullName>
    </submittedName>
</protein>
<dbReference type="PANTHER" id="PTHR22952:SF433">
    <property type="entry name" value="PROTEIN FD"/>
    <property type="match status" value="1"/>
</dbReference>
<dbReference type="SUPFAM" id="SSF57959">
    <property type="entry name" value="Leucine zipper domain"/>
    <property type="match status" value="1"/>
</dbReference>
<keyword evidence="10" id="KW-1185">Reference proteome</keyword>
<accession>A0A6I9RY09</accession>
<evidence type="ECO:0000256" key="3">
    <source>
        <dbReference type="ARBA" id="ARBA00023015"/>
    </source>
</evidence>
<dbReference type="GO" id="GO:0003700">
    <property type="term" value="F:DNA-binding transcription factor activity"/>
    <property type="evidence" value="ECO:0007669"/>
    <property type="project" value="InterPro"/>
</dbReference>
<dbReference type="PANTHER" id="PTHR22952">
    <property type="entry name" value="CAMP-RESPONSE ELEMENT BINDING PROTEIN-RELATED"/>
    <property type="match status" value="1"/>
</dbReference>
<feature type="compositionally biased region" description="Gly residues" evidence="8">
    <location>
        <begin position="163"/>
        <end position="172"/>
    </location>
</feature>
<feature type="coiled-coil region" evidence="7">
    <location>
        <begin position="263"/>
        <end position="290"/>
    </location>
</feature>
<dbReference type="FunFam" id="1.20.5.170:FF:000036">
    <property type="entry name" value="ABSCISIC ACID-INSENSITIVE 5-like protein 2"/>
    <property type="match status" value="1"/>
</dbReference>
<dbReference type="AlphaFoldDB" id="A0A6I9RY09"/>
<keyword evidence="4" id="KW-0238">DNA-binding</keyword>
<comment type="subcellular location">
    <subcellularLocation>
        <location evidence="1">Nucleus</location>
    </subcellularLocation>
</comment>
<keyword evidence="5" id="KW-0804">Transcription</keyword>
<dbReference type="RefSeq" id="XP_010934103.1">
    <property type="nucleotide sequence ID" value="XM_010935801.3"/>
</dbReference>
<gene>
    <name evidence="11" type="primary">LOC105054302</name>
</gene>
<keyword evidence="3" id="KW-0805">Transcription regulation</keyword>
<evidence type="ECO:0000256" key="6">
    <source>
        <dbReference type="ARBA" id="ARBA00023242"/>
    </source>
</evidence>
<dbReference type="InterPro" id="IPR004827">
    <property type="entry name" value="bZIP"/>
</dbReference>
<feature type="region of interest" description="Disordered" evidence="8">
    <location>
        <begin position="163"/>
        <end position="200"/>
    </location>
</feature>
<dbReference type="FunCoup" id="A0A6I9RY09">
    <property type="interactions" value="7"/>
</dbReference>
<dbReference type="PROSITE" id="PS00036">
    <property type="entry name" value="BZIP_BASIC"/>
    <property type="match status" value="1"/>
</dbReference>
<dbReference type="InParanoid" id="A0A6I9RY09"/>
<evidence type="ECO:0000256" key="4">
    <source>
        <dbReference type="ARBA" id="ARBA00023125"/>
    </source>
</evidence>
<dbReference type="GO" id="GO:0005634">
    <property type="term" value="C:nucleus"/>
    <property type="evidence" value="ECO:0007669"/>
    <property type="project" value="UniProtKB-SubCell"/>
</dbReference>
<organism evidence="10 11">
    <name type="scientific">Elaeis guineensis var. tenera</name>
    <name type="common">Oil palm</name>
    <dbReference type="NCBI Taxonomy" id="51953"/>
    <lineage>
        <taxon>Eukaryota</taxon>
        <taxon>Viridiplantae</taxon>
        <taxon>Streptophyta</taxon>
        <taxon>Embryophyta</taxon>
        <taxon>Tracheophyta</taxon>
        <taxon>Spermatophyta</taxon>
        <taxon>Magnoliopsida</taxon>
        <taxon>Liliopsida</taxon>
        <taxon>Arecaceae</taxon>
        <taxon>Arecoideae</taxon>
        <taxon>Cocoseae</taxon>
        <taxon>Elaeidinae</taxon>
        <taxon>Elaeis</taxon>
    </lineage>
</organism>
<dbReference type="InterPro" id="IPR043452">
    <property type="entry name" value="BZIP46-like"/>
</dbReference>
<name>A0A6I9RY09_ELAGV</name>
<dbReference type="Gene3D" id="1.20.5.170">
    <property type="match status" value="1"/>
</dbReference>
<dbReference type="GO" id="GO:0003677">
    <property type="term" value="F:DNA binding"/>
    <property type="evidence" value="ECO:0007669"/>
    <property type="project" value="UniProtKB-KW"/>
</dbReference>